<protein>
    <recommendedName>
        <fullName evidence="6">Tat pathway signal sequence</fullName>
    </recommendedName>
</protein>
<feature type="chain" id="PRO_5008058446" description="Tat pathway signal sequence" evidence="3">
    <location>
        <begin position="25"/>
        <end position="218"/>
    </location>
</feature>
<dbReference type="PANTHER" id="PTHR33365:SF4">
    <property type="entry name" value="CYCLOCHLOROTINE BIOSYNTHESIS PROTEIN O"/>
    <property type="match status" value="1"/>
</dbReference>
<proteinExistence type="inferred from homology"/>
<comment type="pathway">
    <text evidence="1">Mycotoxin biosynthesis.</text>
</comment>
<evidence type="ECO:0000256" key="3">
    <source>
        <dbReference type="SAM" id="SignalP"/>
    </source>
</evidence>
<gene>
    <name evidence="4" type="ORF">CC84DRAFT_1083597</name>
</gene>
<dbReference type="STRING" id="1460663.A0A177CPX0"/>
<reference evidence="4 5" key="1">
    <citation type="submission" date="2016-05" db="EMBL/GenBank/DDBJ databases">
        <title>Comparative analysis of secretome profiles of manganese(II)-oxidizing ascomycete fungi.</title>
        <authorList>
            <consortium name="DOE Joint Genome Institute"/>
            <person name="Zeiner C.A."/>
            <person name="Purvine S.O."/>
            <person name="Zink E.M."/>
            <person name="Wu S."/>
            <person name="Pasa-Tolic L."/>
            <person name="Chaput D.L."/>
            <person name="Haridas S."/>
            <person name="Grigoriev I.V."/>
            <person name="Santelli C.M."/>
            <person name="Hansel C.M."/>
        </authorList>
    </citation>
    <scope>NUCLEOTIDE SEQUENCE [LARGE SCALE GENOMIC DNA]</scope>
    <source>
        <strain evidence="4 5">AP3s5-JAC2a</strain>
    </source>
</reference>
<keyword evidence="5" id="KW-1185">Reference proteome</keyword>
<name>A0A177CPX0_9PLEO</name>
<dbReference type="Proteomes" id="UP000077069">
    <property type="component" value="Unassembled WGS sequence"/>
</dbReference>
<organism evidence="4 5">
    <name type="scientific">Paraphaeosphaeria sporulosa</name>
    <dbReference type="NCBI Taxonomy" id="1460663"/>
    <lineage>
        <taxon>Eukaryota</taxon>
        <taxon>Fungi</taxon>
        <taxon>Dikarya</taxon>
        <taxon>Ascomycota</taxon>
        <taxon>Pezizomycotina</taxon>
        <taxon>Dothideomycetes</taxon>
        <taxon>Pleosporomycetidae</taxon>
        <taxon>Pleosporales</taxon>
        <taxon>Massarineae</taxon>
        <taxon>Didymosphaeriaceae</taxon>
        <taxon>Paraphaeosphaeria</taxon>
    </lineage>
</organism>
<dbReference type="PANTHER" id="PTHR33365">
    <property type="entry name" value="YALI0B05434P"/>
    <property type="match status" value="1"/>
</dbReference>
<dbReference type="Pfam" id="PF11807">
    <property type="entry name" value="UstYa"/>
    <property type="match status" value="1"/>
</dbReference>
<dbReference type="RefSeq" id="XP_018039636.1">
    <property type="nucleotide sequence ID" value="XM_018174014.1"/>
</dbReference>
<dbReference type="EMBL" id="KV441549">
    <property type="protein sequence ID" value="OAG09271.1"/>
    <property type="molecule type" value="Genomic_DNA"/>
</dbReference>
<evidence type="ECO:0008006" key="6">
    <source>
        <dbReference type="Google" id="ProtNLM"/>
    </source>
</evidence>
<sequence length="218" mass="25500">MNWFTICNICLFVTSTALLALAYARPVSDAVCTRQLFSYSPALEAVEYHEEDYKGVFHQPSIYRGRPTDEIDEHWRKLWDYGGFNVPYDKLYLLNRSTETPWQRTPEEFGGGATAMLWGFHQLHCLDLVRQGVYRHVYEEKGKVIPAFDGPEYLVLMHIDHCIELMRIHMQCHIDTTPYLVKIDDSVPVGYKAEFSSHHKCRNYEKVRNWVIDHTAIP</sequence>
<feature type="signal peptide" evidence="3">
    <location>
        <begin position="1"/>
        <end position="24"/>
    </location>
</feature>
<dbReference type="AlphaFoldDB" id="A0A177CPX0"/>
<keyword evidence="3" id="KW-0732">Signal</keyword>
<evidence type="ECO:0000313" key="4">
    <source>
        <dbReference type="EMBL" id="OAG09271.1"/>
    </source>
</evidence>
<comment type="similarity">
    <text evidence="2">Belongs to the ustYa family.</text>
</comment>
<evidence type="ECO:0000313" key="5">
    <source>
        <dbReference type="Proteomes" id="UP000077069"/>
    </source>
</evidence>
<accession>A0A177CPX0</accession>
<dbReference type="GO" id="GO:0043386">
    <property type="term" value="P:mycotoxin biosynthetic process"/>
    <property type="evidence" value="ECO:0007669"/>
    <property type="project" value="InterPro"/>
</dbReference>
<dbReference type="GeneID" id="28757500"/>
<evidence type="ECO:0000256" key="1">
    <source>
        <dbReference type="ARBA" id="ARBA00004685"/>
    </source>
</evidence>
<evidence type="ECO:0000256" key="2">
    <source>
        <dbReference type="ARBA" id="ARBA00035112"/>
    </source>
</evidence>
<dbReference type="OrthoDB" id="3687641at2759"/>
<dbReference type="InterPro" id="IPR021765">
    <property type="entry name" value="UstYa-like"/>
</dbReference>
<dbReference type="InParanoid" id="A0A177CPX0"/>